<reference evidence="2" key="1">
    <citation type="submission" date="2021-02" db="EMBL/GenBank/DDBJ databases">
        <authorList>
            <person name="Steward A R."/>
        </authorList>
    </citation>
    <scope>NUCLEOTIDE SEQUENCE</scope>
</reference>
<dbReference type="OrthoDB" id="7686329at2759"/>
<dbReference type="Proteomes" id="UP000663880">
    <property type="component" value="Unassembled WGS sequence"/>
</dbReference>
<feature type="signal peptide" evidence="1">
    <location>
        <begin position="1"/>
        <end position="29"/>
    </location>
</feature>
<keyword evidence="1" id="KW-0732">Signal</keyword>
<name>A0A821X944_9NEOP</name>
<proteinExistence type="predicted"/>
<evidence type="ECO:0000256" key="1">
    <source>
        <dbReference type="SAM" id="SignalP"/>
    </source>
</evidence>
<evidence type="ECO:0000313" key="3">
    <source>
        <dbReference type="Proteomes" id="UP000663880"/>
    </source>
</evidence>
<feature type="chain" id="PRO_5032971775" evidence="1">
    <location>
        <begin position="30"/>
        <end position="182"/>
    </location>
</feature>
<keyword evidence="3" id="KW-1185">Reference proteome</keyword>
<evidence type="ECO:0000313" key="2">
    <source>
        <dbReference type="EMBL" id="CAF4938743.1"/>
    </source>
</evidence>
<organism evidence="2 3">
    <name type="scientific">Pieris macdunnoughi</name>
    <dbReference type="NCBI Taxonomy" id="345717"/>
    <lineage>
        <taxon>Eukaryota</taxon>
        <taxon>Metazoa</taxon>
        <taxon>Ecdysozoa</taxon>
        <taxon>Arthropoda</taxon>
        <taxon>Hexapoda</taxon>
        <taxon>Insecta</taxon>
        <taxon>Pterygota</taxon>
        <taxon>Neoptera</taxon>
        <taxon>Endopterygota</taxon>
        <taxon>Lepidoptera</taxon>
        <taxon>Glossata</taxon>
        <taxon>Ditrysia</taxon>
        <taxon>Papilionoidea</taxon>
        <taxon>Pieridae</taxon>
        <taxon>Pierinae</taxon>
        <taxon>Pieris</taxon>
    </lineage>
</organism>
<dbReference type="EMBL" id="CAJOBZ010000065">
    <property type="protein sequence ID" value="CAF4938743.1"/>
    <property type="molecule type" value="Genomic_DNA"/>
</dbReference>
<accession>A0A821X944</accession>
<protein>
    <submittedName>
        <fullName evidence="2">Uncharacterized protein</fullName>
    </submittedName>
</protein>
<dbReference type="AlphaFoldDB" id="A0A821X944"/>
<comment type="caution">
    <text evidence="2">The sequence shown here is derived from an EMBL/GenBank/DDBJ whole genome shotgun (WGS) entry which is preliminary data.</text>
</comment>
<sequence length="182" mass="19870">MFTRSQIAGGVSNARTMLLILAFISLAFAAPATYDQRQEGEVNVQADVQNVVLLVAIPQKIPSSLLDLSWLKSGKQGSDDIQERADVHVMEAFVEPNTPYRVEIGTEGEKKVEGDGRNAEVLIAGRKPIEAEEQESDKNEFKLIGAMEQCGPDRMRDPVTLMCVDEPEAPSTRAPEVIAVST</sequence>
<gene>
    <name evidence="2" type="ORF">PMACD_LOCUS14532</name>
</gene>